<feature type="compositionally biased region" description="Basic residues" evidence="6">
    <location>
        <begin position="370"/>
        <end position="379"/>
    </location>
</feature>
<dbReference type="HOGENOM" id="CLU_008455_13_0_1"/>
<evidence type="ECO:0000256" key="4">
    <source>
        <dbReference type="ARBA" id="ARBA00022989"/>
    </source>
</evidence>
<feature type="compositionally biased region" description="Basic and acidic residues" evidence="6">
    <location>
        <begin position="21"/>
        <end position="32"/>
    </location>
</feature>
<evidence type="ECO:0000256" key="6">
    <source>
        <dbReference type="SAM" id="MobiDB-lite"/>
    </source>
</evidence>
<feature type="transmembrane region" description="Helical" evidence="7">
    <location>
        <begin position="620"/>
        <end position="644"/>
    </location>
</feature>
<feature type="region of interest" description="Disordered" evidence="6">
    <location>
        <begin position="314"/>
        <end position="389"/>
    </location>
</feature>
<dbReference type="InterPro" id="IPR020846">
    <property type="entry name" value="MFS_dom"/>
</dbReference>
<protein>
    <recommendedName>
        <fullName evidence="8">Major facilitator superfamily (MFS) profile domain-containing protein</fullName>
    </recommendedName>
</protein>
<dbReference type="GeneID" id="19902940"/>
<dbReference type="FunFam" id="1.20.1250.20:FF:000396">
    <property type="entry name" value="MFS general substrate transporter"/>
    <property type="match status" value="1"/>
</dbReference>
<dbReference type="AlphaFoldDB" id="R7YX52"/>
<sequence length="798" mass="87461">MLKWKPWRAQARDNTFSSSKGDLEKRAPERKKWSMGILSDEETDKIPGSVLLYPEESDHNGPLSLHNTPAEILDSSLTSSYPSSVQSGSAQPTRTEKKRTAGGKIILEPQPDESQNDPLNWPKKRRNAALLSIGFYCMAGGGMAPLLATGFHDIAETYHVSEASVALTTRLYILGLGIGSLVCSPTAILFGKRPVYLATTILFILSSVWCALSPNYPSLLVARIVQGLAVSPVECLPSASVAEISFLHKRPYRLGIYTLFLLGGMNLVPLISAVVIQALGWSWVFWIVAMVVGLCFVLLFLFVPETFWDRTPRPYGYNQGQREAQPSEQGSSRHPRSDTRDASAQIDGGSESGNASNFPLLLQSAPGTLAHRRRERHPHSGNADNNAAAEKTAEAINGAVLEFGKPYSGPMSTQQSKATSIAGIASPGSLHSDAWRVVPMGGAPKTPLLRNLNSPFYESQANEDDYFALSATAAPNVNEGAVLSQPQESPTASEPLRLVLRLPSPPLRSALRSPHQSPEHSSPRKHSPPHRLYTTCCYRLHRILEDPPAENLLQTLRPYYGRLSQGSWLKVAVRPFVLFAYPSILWSTVVYSLSIGWLIVLSESVCSIYRDRDSYNFSALQTGLVYLSPFIGGILGTIVAGKVSDHVVWWMAKHNGGVYEPEFRLAMAAPVAVCTMVGLMGFGWIAEEREAWIVPTVFFGAVSFGCTLGCMTAITFAVDCYSGLVVEAMVTLNLGKNVFHGLVFSLFFTHWLESDGPRVVFLAIGGIQMACLLVTTPMYVYGKRARMWTARKNLMEKF</sequence>
<dbReference type="GO" id="GO:0022857">
    <property type="term" value="F:transmembrane transporter activity"/>
    <property type="evidence" value="ECO:0007669"/>
    <property type="project" value="InterPro"/>
</dbReference>
<keyword evidence="5 7" id="KW-0472">Membrane</keyword>
<feature type="transmembrane region" description="Helical" evidence="7">
    <location>
        <begin position="758"/>
        <end position="782"/>
    </location>
</feature>
<feature type="transmembrane region" description="Helical" evidence="7">
    <location>
        <begin position="576"/>
        <end position="600"/>
    </location>
</feature>
<dbReference type="OrthoDB" id="4500315at2759"/>
<feature type="transmembrane region" description="Helical" evidence="7">
    <location>
        <begin position="665"/>
        <end position="686"/>
    </location>
</feature>
<name>R7YX52_CONA1</name>
<evidence type="ECO:0000259" key="8">
    <source>
        <dbReference type="PROSITE" id="PS50850"/>
    </source>
</evidence>
<keyword evidence="2" id="KW-0813">Transport</keyword>
<dbReference type="Gene3D" id="1.20.1250.20">
    <property type="entry name" value="MFS general substrate transporter like domains"/>
    <property type="match status" value="2"/>
</dbReference>
<feature type="region of interest" description="Disordered" evidence="6">
    <location>
        <begin position="76"/>
        <end position="120"/>
    </location>
</feature>
<feature type="transmembrane region" description="Helical" evidence="7">
    <location>
        <begin position="692"/>
        <end position="718"/>
    </location>
</feature>
<evidence type="ECO:0000313" key="9">
    <source>
        <dbReference type="EMBL" id="EON66236.1"/>
    </source>
</evidence>
<dbReference type="PANTHER" id="PTHR23502:SF4">
    <property type="entry name" value="MAJOR FACILITATOR SUPERFAMILY (MFS) PROFILE DOMAIN-CONTAINING PROTEIN-RELATED"/>
    <property type="match status" value="1"/>
</dbReference>
<gene>
    <name evidence="9" type="ORF">W97_05629</name>
</gene>
<evidence type="ECO:0000256" key="1">
    <source>
        <dbReference type="ARBA" id="ARBA00004141"/>
    </source>
</evidence>
<feature type="transmembrane region" description="Helical" evidence="7">
    <location>
        <begin position="195"/>
        <end position="214"/>
    </location>
</feature>
<dbReference type="PANTHER" id="PTHR23502">
    <property type="entry name" value="MAJOR FACILITATOR SUPERFAMILY"/>
    <property type="match status" value="1"/>
</dbReference>
<evidence type="ECO:0000256" key="5">
    <source>
        <dbReference type="ARBA" id="ARBA00023136"/>
    </source>
</evidence>
<evidence type="ECO:0000256" key="2">
    <source>
        <dbReference type="ARBA" id="ARBA00022448"/>
    </source>
</evidence>
<feature type="domain" description="Major facilitator superfamily (MFS) profile" evidence="8">
    <location>
        <begin position="129"/>
        <end position="690"/>
    </location>
</feature>
<feature type="compositionally biased region" description="Polar residues" evidence="6">
    <location>
        <begin position="318"/>
        <end position="332"/>
    </location>
</feature>
<dbReference type="OMA" id="MWTVRKR"/>
<organism evidence="9 10">
    <name type="scientific">Coniosporium apollinis (strain CBS 100218)</name>
    <name type="common">Rock-inhabiting black yeast</name>
    <dbReference type="NCBI Taxonomy" id="1168221"/>
    <lineage>
        <taxon>Eukaryota</taxon>
        <taxon>Fungi</taxon>
        <taxon>Dikarya</taxon>
        <taxon>Ascomycota</taxon>
        <taxon>Pezizomycotina</taxon>
        <taxon>Dothideomycetes</taxon>
        <taxon>Dothideomycetes incertae sedis</taxon>
        <taxon>Coniosporium</taxon>
    </lineage>
</organism>
<keyword evidence="3 7" id="KW-0812">Transmembrane</keyword>
<feature type="transmembrane region" description="Helical" evidence="7">
    <location>
        <begin position="128"/>
        <end position="151"/>
    </location>
</feature>
<evidence type="ECO:0000313" key="10">
    <source>
        <dbReference type="Proteomes" id="UP000016924"/>
    </source>
</evidence>
<keyword evidence="10" id="KW-1185">Reference proteome</keyword>
<dbReference type="Proteomes" id="UP000016924">
    <property type="component" value="Unassembled WGS sequence"/>
</dbReference>
<dbReference type="InterPro" id="IPR036259">
    <property type="entry name" value="MFS_trans_sf"/>
</dbReference>
<dbReference type="RefSeq" id="XP_007781553.1">
    <property type="nucleotide sequence ID" value="XM_007783363.1"/>
</dbReference>
<evidence type="ECO:0000256" key="3">
    <source>
        <dbReference type="ARBA" id="ARBA00022692"/>
    </source>
</evidence>
<feature type="transmembrane region" description="Helical" evidence="7">
    <location>
        <begin position="254"/>
        <end position="277"/>
    </location>
</feature>
<dbReference type="EMBL" id="JH767579">
    <property type="protein sequence ID" value="EON66236.1"/>
    <property type="molecule type" value="Genomic_DNA"/>
</dbReference>
<dbReference type="PROSITE" id="PS50850">
    <property type="entry name" value="MFS"/>
    <property type="match status" value="1"/>
</dbReference>
<dbReference type="SUPFAM" id="SSF103473">
    <property type="entry name" value="MFS general substrate transporter"/>
    <property type="match status" value="1"/>
</dbReference>
<evidence type="ECO:0000256" key="7">
    <source>
        <dbReference type="SAM" id="Phobius"/>
    </source>
</evidence>
<dbReference type="FunFam" id="1.20.1720.10:FF:000009">
    <property type="entry name" value="MFS multidrug transporter"/>
    <property type="match status" value="1"/>
</dbReference>
<feature type="region of interest" description="Disordered" evidence="6">
    <location>
        <begin position="1"/>
        <end position="39"/>
    </location>
</feature>
<dbReference type="STRING" id="1168221.R7YX52"/>
<dbReference type="InterPro" id="IPR011701">
    <property type="entry name" value="MFS"/>
</dbReference>
<dbReference type="Pfam" id="PF07690">
    <property type="entry name" value="MFS_1"/>
    <property type="match status" value="2"/>
</dbReference>
<dbReference type="eggNOG" id="KOG0255">
    <property type="taxonomic scope" value="Eukaryota"/>
</dbReference>
<keyword evidence="4 7" id="KW-1133">Transmembrane helix</keyword>
<comment type="subcellular location">
    <subcellularLocation>
        <location evidence="1">Membrane</location>
        <topology evidence="1">Multi-pass membrane protein</topology>
    </subcellularLocation>
</comment>
<feature type="transmembrane region" description="Helical" evidence="7">
    <location>
        <begin position="171"/>
        <end position="190"/>
    </location>
</feature>
<feature type="region of interest" description="Disordered" evidence="6">
    <location>
        <begin position="509"/>
        <end position="530"/>
    </location>
</feature>
<accession>R7YX52</accession>
<dbReference type="GO" id="GO:0005886">
    <property type="term" value="C:plasma membrane"/>
    <property type="evidence" value="ECO:0007669"/>
    <property type="project" value="TreeGrafter"/>
</dbReference>
<proteinExistence type="predicted"/>
<feature type="transmembrane region" description="Helical" evidence="7">
    <location>
        <begin position="283"/>
        <end position="303"/>
    </location>
</feature>
<feature type="compositionally biased region" description="Low complexity" evidence="6">
    <location>
        <begin position="76"/>
        <end position="87"/>
    </location>
</feature>
<reference evidence="10" key="1">
    <citation type="submission" date="2012-06" db="EMBL/GenBank/DDBJ databases">
        <title>The genome sequence of Coniosporium apollinis CBS 100218.</title>
        <authorList>
            <consortium name="The Broad Institute Genome Sequencing Platform"/>
            <person name="Cuomo C."/>
            <person name="Gorbushina A."/>
            <person name="Noack S."/>
            <person name="Walker B."/>
            <person name="Young S.K."/>
            <person name="Zeng Q."/>
            <person name="Gargeya S."/>
            <person name="Fitzgerald M."/>
            <person name="Haas B."/>
            <person name="Abouelleil A."/>
            <person name="Alvarado L."/>
            <person name="Arachchi H.M."/>
            <person name="Berlin A.M."/>
            <person name="Chapman S.B."/>
            <person name="Goldberg J."/>
            <person name="Griggs A."/>
            <person name="Gujja S."/>
            <person name="Hansen M."/>
            <person name="Howarth C."/>
            <person name="Imamovic A."/>
            <person name="Larimer J."/>
            <person name="McCowan C."/>
            <person name="Montmayeur A."/>
            <person name="Murphy C."/>
            <person name="Neiman D."/>
            <person name="Pearson M."/>
            <person name="Priest M."/>
            <person name="Roberts A."/>
            <person name="Saif S."/>
            <person name="Shea T."/>
            <person name="Sisk P."/>
            <person name="Sykes S."/>
            <person name="Wortman J."/>
            <person name="Nusbaum C."/>
            <person name="Birren B."/>
        </authorList>
    </citation>
    <scope>NUCLEOTIDE SEQUENCE [LARGE SCALE GENOMIC DNA]</scope>
    <source>
        <strain evidence="10">CBS 100218</strain>
    </source>
</reference>